<gene>
    <name evidence="4" type="ORF">K444DRAFT_525108</name>
</gene>
<feature type="non-terminal residue" evidence="4">
    <location>
        <position position="674"/>
    </location>
</feature>
<organism evidence="4 5">
    <name type="scientific">Hyaloscypha bicolor E</name>
    <dbReference type="NCBI Taxonomy" id="1095630"/>
    <lineage>
        <taxon>Eukaryota</taxon>
        <taxon>Fungi</taxon>
        <taxon>Dikarya</taxon>
        <taxon>Ascomycota</taxon>
        <taxon>Pezizomycotina</taxon>
        <taxon>Leotiomycetes</taxon>
        <taxon>Helotiales</taxon>
        <taxon>Hyaloscyphaceae</taxon>
        <taxon>Hyaloscypha</taxon>
        <taxon>Hyaloscypha bicolor</taxon>
    </lineage>
</organism>
<dbReference type="InterPro" id="IPR056884">
    <property type="entry name" value="NPHP3-like_N"/>
</dbReference>
<dbReference type="InParanoid" id="A0A2J6TJ66"/>
<dbReference type="InterPro" id="IPR056693">
    <property type="entry name" value="DUF7791"/>
</dbReference>
<dbReference type="PANTHER" id="PTHR10039">
    <property type="entry name" value="AMELOGENIN"/>
    <property type="match status" value="1"/>
</dbReference>
<evidence type="ECO:0000313" key="4">
    <source>
        <dbReference type="EMBL" id="PMD63051.1"/>
    </source>
</evidence>
<protein>
    <recommendedName>
        <fullName evidence="6">NACHT domain-containing protein</fullName>
    </recommendedName>
</protein>
<evidence type="ECO:0000313" key="5">
    <source>
        <dbReference type="Proteomes" id="UP000235371"/>
    </source>
</evidence>
<evidence type="ECO:0008006" key="6">
    <source>
        <dbReference type="Google" id="ProtNLM"/>
    </source>
</evidence>
<keyword evidence="5" id="KW-1185">Reference proteome</keyword>
<dbReference type="Proteomes" id="UP000235371">
    <property type="component" value="Unassembled WGS sequence"/>
</dbReference>
<sequence>MPLDPLTALSVAASVIQFVEFSSQIVSKARHIYQSPHGILQGNYENETISIRLQSLAEGLKVPLKPKEDTAVTKQDQALQDICMECISLSDELLLRLDKLKVPSIAQQRRWKSCRQALKSVWSKKKLDAAAARLSQLRSESEISLISLRQDEGFKTLGEDSALIVEMLVQDRLTNRNHIAHQFEEFKLHQKAEHERTREYFINVDFQKRRQAAEKSLLQALKFKTMRDRLESITKAHRNTFEWIFKDPTEFDKPWDNFQEWLISGQGLYWIQGKAGSGKSTLMEFISTHSDTTSNLYNWSKGKYLRVGTFFFWNGGNPEQRSQAGLLRSLLFQVLSIETWLIPDVFPEEWEEYFSEQCGAAESNYPTIVRGRQSFGSVCPESVGTNLCFFIDGLDEFDGNHADMAAYFQDLSKYSHVKFCLSSRPWPVFEDIFDGVPGLKLQDLTVDDIKLYFQDTLVKHKRMVDLAEEEPEETSALCQEIIDKASGVFLWVYLVIRSLLESLRNLDGISYLKQKLSELPPELEPLYGHMLNGIDPIYKKESSKIFQIFRASISDVDGGRKLDPIALEGALNAEFIQTMNARIQPQPMTEEQREMQLKRHIRMVTQLKSRTKGLLEICEPKHNPEQSPISYLHRTVKDYLEQKEIWKGILSYAAGSDFDPTISLLMFYVMELKT</sequence>
<evidence type="ECO:0000259" key="3">
    <source>
        <dbReference type="Pfam" id="PF25053"/>
    </source>
</evidence>
<dbReference type="RefSeq" id="XP_024739955.1">
    <property type="nucleotide sequence ID" value="XM_024874415.1"/>
</dbReference>
<evidence type="ECO:0000259" key="2">
    <source>
        <dbReference type="Pfam" id="PF24883"/>
    </source>
</evidence>
<dbReference type="Pfam" id="PF24883">
    <property type="entry name" value="NPHP3_N"/>
    <property type="match status" value="1"/>
</dbReference>
<keyword evidence="1" id="KW-0677">Repeat</keyword>
<dbReference type="PANTHER" id="PTHR10039:SF5">
    <property type="entry name" value="NACHT DOMAIN-CONTAINING PROTEIN"/>
    <property type="match status" value="1"/>
</dbReference>
<proteinExistence type="predicted"/>
<dbReference type="EMBL" id="KZ613783">
    <property type="protein sequence ID" value="PMD63051.1"/>
    <property type="molecule type" value="Genomic_DNA"/>
</dbReference>
<feature type="domain" description="Nephrocystin 3-like N-terminal" evidence="2">
    <location>
        <begin position="240"/>
        <end position="424"/>
    </location>
</feature>
<feature type="domain" description="DUF7791" evidence="3">
    <location>
        <begin position="534"/>
        <end position="674"/>
    </location>
</feature>
<reference evidence="4 5" key="1">
    <citation type="submission" date="2016-04" db="EMBL/GenBank/DDBJ databases">
        <title>A degradative enzymes factory behind the ericoid mycorrhizal symbiosis.</title>
        <authorList>
            <consortium name="DOE Joint Genome Institute"/>
            <person name="Martino E."/>
            <person name="Morin E."/>
            <person name="Grelet G."/>
            <person name="Kuo A."/>
            <person name="Kohler A."/>
            <person name="Daghino S."/>
            <person name="Barry K."/>
            <person name="Choi C."/>
            <person name="Cichocki N."/>
            <person name="Clum A."/>
            <person name="Copeland A."/>
            <person name="Hainaut M."/>
            <person name="Haridas S."/>
            <person name="Labutti K."/>
            <person name="Lindquist E."/>
            <person name="Lipzen A."/>
            <person name="Khouja H.-R."/>
            <person name="Murat C."/>
            <person name="Ohm R."/>
            <person name="Olson A."/>
            <person name="Spatafora J."/>
            <person name="Veneault-Fourrey C."/>
            <person name="Henrissat B."/>
            <person name="Grigoriev I."/>
            <person name="Martin F."/>
            <person name="Perotto S."/>
        </authorList>
    </citation>
    <scope>NUCLEOTIDE SEQUENCE [LARGE SCALE GENOMIC DNA]</scope>
    <source>
        <strain evidence="4 5">E</strain>
    </source>
</reference>
<name>A0A2J6TJ66_9HELO</name>
<dbReference type="OrthoDB" id="443402at2759"/>
<dbReference type="Gene3D" id="3.40.50.300">
    <property type="entry name" value="P-loop containing nucleotide triphosphate hydrolases"/>
    <property type="match status" value="1"/>
</dbReference>
<evidence type="ECO:0000256" key="1">
    <source>
        <dbReference type="ARBA" id="ARBA00022737"/>
    </source>
</evidence>
<dbReference type="STRING" id="1095630.A0A2J6TJ66"/>
<dbReference type="SUPFAM" id="SSF52540">
    <property type="entry name" value="P-loop containing nucleoside triphosphate hydrolases"/>
    <property type="match status" value="1"/>
</dbReference>
<dbReference type="Pfam" id="PF25053">
    <property type="entry name" value="DUF7791"/>
    <property type="match status" value="1"/>
</dbReference>
<accession>A0A2J6TJ66</accession>
<dbReference type="AlphaFoldDB" id="A0A2J6TJ66"/>
<dbReference type="GeneID" id="36582495"/>
<dbReference type="InterPro" id="IPR027417">
    <property type="entry name" value="P-loop_NTPase"/>
</dbReference>